<keyword evidence="2" id="KW-1185">Reference proteome</keyword>
<dbReference type="EMBL" id="JAUIQD010000007">
    <property type="protein sequence ID" value="KAK3343566.1"/>
    <property type="molecule type" value="Genomic_DNA"/>
</dbReference>
<reference evidence="1" key="1">
    <citation type="journal article" date="2023" name="Mol. Phylogenet. Evol.">
        <title>Genome-scale phylogeny and comparative genomics of the fungal order Sordariales.</title>
        <authorList>
            <person name="Hensen N."/>
            <person name="Bonometti L."/>
            <person name="Westerberg I."/>
            <person name="Brannstrom I.O."/>
            <person name="Guillou S."/>
            <person name="Cros-Aarteil S."/>
            <person name="Calhoun S."/>
            <person name="Haridas S."/>
            <person name="Kuo A."/>
            <person name="Mondo S."/>
            <person name="Pangilinan J."/>
            <person name="Riley R."/>
            <person name="LaButti K."/>
            <person name="Andreopoulos B."/>
            <person name="Lipzen A."/>
            <person name="Chen C."/>
            <person name="Yan M."/>
            <person name="Daum C."/>
            <person name="Ng V."/>
            <person name="Clum A."/>
            <person name="Steindorff A."/>
            <person name="Ohm R.A."/>
            <person name="Martin F."/>
            <person name="Silar P."/>
            <person name="Natvig D.O."/>
            <person name="Lalanne C."/>
            <person name="Gautier V."/>
            <person name="Ament-Velasquez S.L."/>
            <person name="Kruys A."/>
            <person name="Hutchinson M.I."/>
            <person name="Powell A.J."/>
            <person name="Barry K."/>
            <person name="Miller A.N."/>
            <person name="Grigoriev I.V."/>
            <person name="Debuchy R."/>
            <person name="Gladieux P."/>
            <person name="Hiltunen Thoren M."/>
            <person name="Johannesson H."/>
        </authorList>
    </citation>
    <scope>NUCLEOTIDE SEQUENCE</scope>
    <source>
        <strain evidence="1">CBS 955.72</strain>
    </source>
</reference>
<comment type="caution">
    <text evidence="1">The sequence shown here is derived from an EMBL/GenBank/DDBJ whole genome shotgun (WGS) entry which is preliminary data.</text>
</comment>
<dbReference type="Proteomes" id="UP001275084">
    <property type="component" value="Unassembled WGS sequence"/>
</dbReference>
<gene>
    <name evidence="1" type="ORF">B0T25DRAFT_554633</name>
</gene>
<proteinExistence type="predicted"/>
<dbReference type="AlphaFoldDB" id="A0AAJ0H849"/>
<sequence length="79" mass="8508">MQMKILIGRSYPIFPLPLFCFALSVVDMPGEGTSLRREGGSQGPDSKRVKTSICLPTAVSQANRPGLPMLCPASKPVFD</sequence>
<name>A0AAJ0H849_9PEZI</name>
<reference evidence="1" key="2">
    <citation type="submission" date="2023-06" db="EMBL/GenBank/DDBJ databases">
        <authorList>
            <consortium name="Lawrence Berkeley National Laboratory"/>
            <person name="Haridas S."/>
            <person name="Hensen N."/>
            <person name="Bonometti L."/>
            <person name="Westerberg I."/>
            <person name="Brannstrom I.O."/>
            <person name="Guillou S."/>
            <person name="Cros-Aarteil S."/>
            <person name="Calhoun S."/>
            <person name="Kuo A."/>
            <person name="Mondo S."/>
            <person name="Pangilinan J."/>
            <person name="Riley R."/>
            <person name="Labutti K."/>
            <person name="Andreopoulos B."/>
            <person name="Lipzen A."/>
            <person name="Chen C."/>
            <person name="Yanf M."/>
            <person name="Daum C."/>
            <person name="Ng V."/>
            <person name="Clum A."/>
            <person name="Steindorff A."/>
            <person name="Ohm R."/>
            <person name="Martin F."/>
            <person name="Silar P."/>
            <person name="Natvig D."/>
            <person name="Lalanne C."/>
            <person name="Gautier V."/>
            <person name="Ament-Velasquez S.L."/>
            <person name="Kruys A."/>
            <person name="Hutchinson M.I."/>
            <person name="Powell A.J."/>
            <person name="Barry K."/>
            <person name="Miller A.N."/>
            <person name="Grigoriev I.V."/>
            <person name="Debuchy R."/>
            <person name="Gladieux P."/>
            <person name="Thoren M.H."/>
            <person name="Johannesson H."/>
        </authorList>
    </citation>
    <scope>NUCLEOTIDE SEQUENCE</scope>
    <source>
        <strain evidence="1">CBS 955.72</strain>
    </source>
</reference>
<organism evidence="1 2">
    <name type="scientific">Lasiosphaeria hispida</name>
    <dbReference type="NCBI Taxonomy" id="260671"/>
    <lineage>
        <taxon>Eukaryota</taxon>
        <taxon>Fungi</taxon>
        <taxon>Dikarya</taxon>
        <taxon>Ascomycota</taxon>
        <taxon>Pezizomycotina</taxon>
        <taxon>Sordariomycetes</taxon>
        <taxon>Sordariomycetidae</taxon>
        <taxon>Sordariales</taxon>
        <taxon>Lasiosphaeriaceae</taxon>
        <taxon>Lasiosphaeria</taxon>
    </lineage>
</organism>
<protein>
    <submittedName>
        <fullName evidence="1">Uncharacterized protein</fullName>
    </submittedName>
</protein>
<evidence type="ECO:0000313" key="1">
    <source>
        <dbReference type="EMBL" id="KAK3343566.1"/>
    </source>
</evidence>
<evidence type="ECO:0000313" key="2">
    <source>
        <dbReference type="Proteomes" id="UP001275084"/>
    </source>
</evidence>
<accession>A0AAJ0H849</accession>